<dbReference type="RefSeq" id="WP_344776503.1">
    <property type="nucleotide sequence ID" value="NZ_BAABAH010000010.1"/>
</dbReference>
<feature type="transmembrane region" description="Helical" evidence="1">
    <location>
        <begin position="12"/>
        <end position="32"/>
    </location>
</feature>
<organism evidence="2 3">
    <name type="scientific">Nocardioides panacisoli</name>
    <dbReference type="NCBI Taxonomy" id="627624"/>
    <lineage>
        <taxon>Bacteria</taxon>
        <taxon>Bacillati</taxon>
        <taxon>Actinomycetota</taxon>
        <taxon>Actinomycetes</taxon>
        <taxon>Propionibacteriales</taxon>
        <taxon>Nocardioidaceae</taxon>
        <taxon>Nocardioides</taxon>
    </lineage>
</organism>
<feature type="transmembrane region" description="Helical" evidence="1">
    <location>
        <begin position="44"/>
        <end position="67"/>
    </location>
</feature>
<evidence type="ECO:0008006" key="4">
    <source>
        <dbReference type="Google" id="ProtNLM"/>
    </source>
</evidence>
<gene>
    <name evidence="2" type="ORF">GCM10022242_28220</name>
</gene>
<proteinExistence type="predicted"/>
<accession>A0ABP7IRK1</accession>
<evidence type="ECO:0000313" key="3">
    <source>
        <dbReference type="Proteomes" id="UP001501821"/>
    </source>
</evidence>
<feature type="transmembrane region" description="Helical" evidence="1">
    <location>
        <begin position="94"/>
        <end position="113"/>
    </location>
</feature>
<name>A0ABP7IRK1_9ACTN</name>
<dbReference type="EMBL" id="BAABAH010000010">
    <property type="protein sequence ID" value="GAA3825186.1"/>
    <property type="molecule type" value="Genomic_DNA"/>
</dbReference>
<reference evidence="3" key="1">
    <citation type="journal article" date="2019" name="Int. J. Syst. Evol. Microbiol.">
        <title>The Global Catalogue of Microorganisms (GCM) 10K type strain sequencing project: providing services to taxonomists for standard genome sequencing and annotation.</title>
        <authorList>
            <consortium name="The Broad Institute Genomics Platform"/>
            <consortium name="The Broad Institute Genome Sequencing Center for Infectious Disease"/>
            <person name="Wu L."/>
            <person name="Ma J."/>
        </authorList>
    </citation>
    <scope>NUCLEOTIDE SEQUENCE [LARGE SCALE GENOMIC DNA]</scope>
    <source>
        <strain evidence="3">JCM 16953</strain>
    </source>
</reference>
<keyword evidence="1" id="KW-0472">Membrane</keyword>
<keyword evidence="3" id="KW-1185">Reference proteome</keyword>
<protein>
    <recommendedName>
        <fullName evidence="4">Integral membrane protein</fullName>
    </recommendedName>
</protein>
<sequence>MTEEPTQTPPPLTVAASVVAVQGLALVLFGILELADLSPDRRSMGISTAAFLMGYGVVLLAAGFALWRRAGWARGPVLLTQLISLGLAWNVRDTVLIALALAVSALVALAGMLHPDSIRALTGDRFDA</sequence>
<evidence type="ECO:0000256" key="1">
    <source>
        <dbReference type="SAM" id="Phobius"/>
    </source>
</evidence>
<evidence type="ECO:0000313" key="2">
    <source>
        <dbReference type="EMBL" id="GAA3825186.1"/>
    </source>
</evidence>
<comment type="caution">
    <text evidence="2">The sequence shown here is derived from an EMBL/GenBank/DDBJ whole genome shotgun (WGS) entry which is preliminary data.</text>
</comment>
<keyword evidence="1" id="KW-1133">Transmembrane helix</keyword>
<keyword evidence="1" id="KW-0812">Transmembrane</keyword>
<dbReference type="Proteomes" id="UP001501821">
    <property type="component" value="Unassembled WGS sequence"/>
</dbReference>